<dbReference type="Proteomes" id="UP000756346">
    <property type="component" value="Unassembled WGS sequence"/>
</dbReference>
<dbReference type="SUPFAM" id="SSF52499">
    <property type="entry name" value="Isochorismatase-like hydrolases"/>
    <property type="match status" value="1"/>
</dbReference>
<dbReference type="PANTHER" id="PTHR43540">
    <property type="entry name" value="PEROXYUREIDOACRYLATE/UREIDOACRYLATE AMIDOHYDROLASE-RELATED"/>
    <property type="match status" value="1"/>
</dbReference>
<comment type="caution">
    <text evidence="5">The sequence shown here is derived from an EMBL/GenBank/DDBJ whole genome shotgun (WGS) entry which is preliminary data.</text>
</comment>
<sequence length="341" mass="37312">MAATTSRAQLSAMARTGDPVVVGHGPNFWLFTNKGVFDMTHPPTPSSPPVHPRLTLQTTRSPVTIAPTKTALVIIDMQNFFLSAAMGRSRGEGHDAEDTLLSKGIPAARKTGIQVVWLTWGITDAQLQDLPPTIWRIFGWESQDEPEYKVEDDDAPPGTTITVPEKKDDGGIGAPLGEVRLDNGTVVDAGRMLMLDQWNTALHPPMEQSFQQGLREADPPDVRFHKQRLSGLWGDSQAPLESFLRDRGIRTLLFAGVNTDQCVLATVQDASNKGFDTVLLRDGCGTTSPEFARQMVDYNCQKSWGFISTCDALADGVQKMMMHKHEAGKEVQGQSFAPAEL</sequence>
<dbReference type="CDD" id="cd00431">
    <property type="entry name" value="cysteine_hydrolases"/>
    <property type="match status" value="1"/>
</dbReference>
<comment type="similarity">
    <text evidence="1">Belongs to the isochorismatase family.</text>
</comment>
<evidence type="ECO:0000256" key="1">
    <source>
        <dbReference type="ARBA" id="ARBA00006336"/>
    </source>
</evidence>
<evidence type="ECO:0000256" key="3">
    <source>
        <dbReference type="SAM" id="MobiDB-lite"/>
    </source>
</evidence>
<dbReference type="OrthoDB" id="167809at2759"/>
<organism evidence="5 6">
    <name type="scientific">Microdochium trichocladiopsis</name>
    <dbReference type="NCBI Taxonomy" id="1682393"/>
    <lineage>
        <taxon>Eukaryota</taxon>
        <taxon>Fungi</taxon>
        <taxon>Dikarya</taxon>
        <taxon>Ascomycota</taxon>
        <taxon>Pezizomycotina</taxon>
        <taxon>Sordariomycetes</taxon>
        <taxon>Xylariomycetidae</taxon>
        <taxon>Xylariales</taxon>
        <taxon>Microdochiaceae</taxon>
        <taxon>Microdochium</taxon>
    </lineage>
</organism>
<dbReference type="InterPro" id="IPR050272">
    <property type="entry name" value="Isochorismatase-like_hydrls"/>
</dbReference>
<feature type="region of interest" description="Disordered" evidence="3">
    <location>
        <begin position="146"/>
        <end position="173"/>
    </location>
</feature>
<dbReference type="Pfam" id="PF00857">
    <property type="entry name" value="Isochorismatase"/>
    <property type="match status" value="1"/>
</dbReference>
<protein>
    <submittedName>
        <fullName evidence="5">Isochorismatase family protein</fullName>
    </submittedName>
</protein>
<feature type="domain" description="Isochorismatase-like" evidence="4">
    <location>
        <begin position="206"/>
        <end position="294"/>
    </location>
</feature>
<dbReference type="InterPro" id="IPR000868">
    <property type="entry name" value="Isochorismatase-like_dom"/>
</dbReference>
<dbReference type="InterPro" id="IPR036380">
    <property type="entry name" value="Isochorismatase-like_sf"/>
</dbReference>
<evidence type="ECO:0000313" key="6">
    <source>
        <dbReference type="Proteomes" id="UP000756346"/>
    </source>
</evidence>
<dbReference type="AlphaFoldDB" id="A0A9P8Y3R8"/>
<dbReference type="EMBL" id="JAGTJQ010000006">
    <property type="protein sequence ID" value="KAH7028820.1"/>
    <property type="molecule type" value="Genomic_DNA"/>
</dbReference>
<name>A0A9P8Y3R8_9PEZI</name>
<dbReference type="GeneID" id="70191455"/>
<keyword evidence="2" id="KW-0378">Hydrolase</keyword>
<reference evidence="5" key="1">
    <citation type="journal article" date="2021" name="Nat. Commun.">
        <title>Genetic determinants of endophytism in the Arabidopsis root mycobiome.</title>
        <authorList>
            <person name="Mesny F."/>
            <person name="Miyauchi S."/>
            <person name="Thiergart T."/>
            <person name="Pickel B."/>
            <person name="Atanasova L."/>
            <person name="Karlsson M."/>
            <person name="Huettel B."/>
            <person name="Barry K.W."/>
            <person name="Haridas S."/>
            <person name="Chen C."/>
            <person name="Bauer D."/>
            <person name="Andreopoulos W."/>
            <person name="Pangilinan J."/>
            <person name="LaButti K."/>
            <person name="Riley R."/>
            <person name="Lipzen A."/>
            <person name="Clum A."/>
            <person name="Drula E."/>
            <person name="Henrissat B."/>
            <person name="Kohler A."/>
            <person name="Grigoriev I.V."/>
            <person name="Martin F.M."/>
            <person name="Hacquard S."/>
        </authorList>
    </citation>
    <scope>NUCLEOTIDE SEQUENCE</scope>
    <source>
        <strain evidence="5">MPI-CAGE-CH-0230</strain>
    </source>
</reference>
<dbReference type="PANTHER" id="PTHR43540:SF9">
    <property type="entry name" value="FAMILY HYDROLASE, PUTATIVE (AFU_ORTHOLOGUE AFUA_2G08700)-RELATED"/>
    <property type="match status" value="1"/>
</dbReference>
<keyword evidence="6" id="KW-1185">Reference proteome</keyword>
<accession>A0A9P8Y3R8</accession>
<feature type="compositionally biased region" description="Acidic residues" evidence="3">
    <location>
        <begin position="146"/>
        <end position="155"/>
    </location>
</feature>
<gene>
    <name evidence="5" type="ORF">B0I36DRAFT_410336</name>
</gene>
<evidence type="ECO:0000259" key="4">
    <source>
        <dbReference type="Pfam" id="PF00857"/>
    </source>
</evidence>
<proteinExistence type="inferred from homology"/>
<dbReference type="RefSeq" id="XP_046011108.1">
    <property type="nucleotide sequence ID" value="XM_046161909.1"/>
</dbReference>
<evidence type="ECO:0000313" key="5">
    <source>
        <dbReference type="EMBL" id="KAH7028820.1"/>
    </source>
</evidence>
<dbReference type="GO" id="GO:0016787">
    <property type="term" value="F:hydrolase activity"/>
    <property type="evidence" value="ECO:0007669"/>
    <property type="project" value="UniProtKB-KW"/>
</dbReference>
<evidence type="ECO:0000256" key="2">
    <source>
        <dbReference type="ARBA" id="ARBA00022801"/>
    </source>
</evidence>
<dbReference type="Gene3D" id="3.40.50.850">
    <property type="entry name" value="Isochorismatase-like"/>
    <property type="match status" value="1"/>
</dbReference>